<proteinExistence type="predicted"/>
<evidence type="ECO:0000256" key="3">
    <source>
        <dbReference type="ARBA" id="ARBA00022989"/>
    </source>
</evidence>
<feature type="domain" description="Amino acid permease/ SLC12A" evidence="6">
    <location>
        <begin position="5"/>
        <end position="79"/>
    </location>
</feature>
<evidence type="ECO:0000313" key="8">
    <source>
        <dbReference type="Proteomes" id="UP000012065"/>
    </source>
</evidence>
<sequence length="121" mass="14609">MYYGLKKQGISRDDFPYKAPFQPYASWFGAIFVFLVLLFNGFTVFLRGNWDVSVFLAAYICIPIFFVFYLYWKIVKRTKWVPLEEIDFITGRRELDEVAEQEEARYEAPKGFWQKLWAWLF</sequence>
<reference evidence="7 8" key="1">
    <citation type="journal article" date="2013" name="J. Biotechnol.">
        <title>Establishment and interpretation of the genome sequence of the phytopathogenic fungus Rhizoctonia solani AG1-IB isolate 7/3/14.</title>
        <authorList>
            <person name="Wibberg D.W."/>
            <person name="Jelonek L.J."/>
            <person name="Rupp O.R."/>
            <person name="Hennig M.H."/>
            <person name="Eikmeyer F.E."/>
            <person name="Goesmann A.G."/>
            <person name="Hartmann A.H."/>
            <person name="Borriss R.B."/>
            <person name="Grosch R.G."/>
            <person name="Puehler A.P."/>
            <person name="Schlueter A.S."/>
        </authorList>
    </citation>
    <scope>NUCLEOTIDE SEQUENCE [LARGE SCALE GENOMIC DNA]</scope>
    <source>
        <strain evidence="8">AG1-IB / isolate 7/3/14</strain>
    </source>
</reference>
<protein>
    <submittedName>
        <fullName evidence="7">CNE00270 protein</fullName>
    </submittedName>
</protein>
<dbReference type="InterPro" id="IPR004841">
    <property type="entry name" value="AA-permease/SLC12A_dom"/>
</dbReference>
<gene>
    <name evidence="7" type="primary">CNE00270</name>
    <name evidence="7" type="ORF">BN14_05481</name>
</gene>
<dbReference type="PANTHER" id="PTHR43341:SF4">
    <property type="entry name" value="ARGININE PERMEASE CAN1-RELATED"/>
    <property type="match status" value="1"/>
</dbReference>
<feature type="transmembrane region" description="Helical" evidence="5">
    <location>
        <begin position="52"/>
        <end position="72"/>
    </location>
</feature>
<evidence type="ECO:0000256" key="5">
    <source>
        <dbReference type="SAM" id="Phobius"/>
    </source>
</evidence>
<dbReference type="GO" id="GO:0015171">
    <property type="term" value="F:amino acid transmembrane transporter activity"/>
    <property type="evidence" value="ECO:0007669"/>
    <property type="project" value="TreeGrafter"/>
</dbReference>
<name>M5BW27_THACB</name>
<dbReference type="InterPro" id="IPR050524">
    <property type="entry name" value="APC_YAT"/>
</dbReference>
<dbReference type="AlphaFoldDB" id="M5BW27"/>
<dbReference type="Proteomes" id="UP000012065">
    <property type="component" value="Unassembled WGS sequence"/>
</dbReference>
<accession>M5BW27</accession>
<dbReference type="Pfam" id="PF00324">
    <property type="entry name" value="AA_permease"/>
    <property type="match status" value="1"/>
</dbReference>
<feature type="transmembrane region" description="Helical" evidence="5">
    <location>
        <begin position="21"/>
        <end position="46"/>
    </location>
</feature>
<keyword evidence="4 5" id="KW-0472">Membrane</keyword>
<evidence type="ECO:0000259" key="6">
    <source>
        <dbReference type="Pfam" id="PF00324"/>
    </source>
</evidence>
<keyword evidence="2 5" id="KW-0812">Transmembrane</keyword>
<comment type="caution">
    <text evidence="7">The sequence shown here is derived from an EMBL/GenBank/DDBJ whole genome shotgun (WGS) entry which is preliminary data.</text>
</comment>
<evidence type="ECO:0000256" key="4">
    <source>
        <dbReference type="ARBA" id="ARBA00023136"/>
    </source>
</evidence>
<evidence type="ECO:0000313" key="7">
    <source>
        <dbReference type="EMBL" id="CCO31439.1"/>
    </source>
</evidence>
<evidence type="ECO:0000256" key="1">
    <source>
        <dbReference type="ARBA" id="ARBA00004141"/>
    </source>
</evidence>
<dbReference type="HOGENOM" id="CLU_2039668_0_0_1"/>
<evidence type="ECO:0000256" key="2">
    <source>
        <dbReference type="ARBA" id="ARBA00022692"/>
    </source>
</evidence>
<comment type="subcellular location">
    <subcellularLocation>
        <location evidence="1">Membrane</location>
        <topology evidence="1">Multi-pass membrane protein</topology>
    </subcellularLocation>
</comment>
<dbReference type="EMBL" id="CAOJ01008167">
    <property type="protein sequence ID" value="CCO31439.1"/>
    <property type="molecule type" value="Genomic_DNA"/>
</dbReference>
<organism evidence="7 8">
    <name type="scientific">Thanatephorus cucumeris (strain AG1-IB / isolate 7/3/14)</name>
    <name type="common">Lettuce bottom rot fungus</name>
    <name type="synonym">Rhizoctonia solani</name>
    <dbReference type="NCBI Taxonomy" id="1108050"/>
    <lineage>
        <taxon>Eukaryota</taxon>
        <taxon>Fungi</taxon>
        <taxon>Dikarya</taxon>
        <taxon>Basidiomycota</taxon>
        <taxon>Agaricomycotina</taxon>
        <taxon>Agaricomycetes</taxon>
        <taxon>Cantharellales</taxon>
        <taxon>Ceratobasidiaceae</taxon>
        <taxon>Rhizoctonia</taxon>
        <taxon>Rhizoctonia solani AG-1</taxon>
    </lineage>
</organism>
<dbReference type="PANTHER" id="PTHR43341">
    <property type="entry name" value="AMINO ACID PERMEASE"/>
    <property type="match status" value="1"/>
</dbReference>
<dbReference type="GO" id="GO:0016020">
    <property type="term" value="C:membrane"/>
    <property type="evidence" value="ECO:0007669"/>
    <property type="project" value="UniProtKB-SubCell"/>
</dbReference>
<keyword evidence="3 5" id="KW-1133">Transmembrane helix</keyword>